<evidence type="ECO:0000256" key="1">
    <source>
        <dbReference type="ARBA" id="ARBA00009986"/>
    </source>
</evidence>
<dbReference type="AlphaFoldDB" id="A0A8J3TEJ8"/>
<dbReference type="InterPro" id="IPR011966">
    <property type="entry name" value="PaaN-DH"/>
</dbReference>
<name>A0A8J3TEJ8_9ACTN</name>
<dbReference type="GO" id="GO:0016620">
    <property type="term" value="F:oxidoreductase activity, acting on the aldehyde or oxo group of donors, NAD or NADP as acceptor"/>
    <property type="evidence" value="ECO:0007669"/>
    <property type="project" value="InterPro"/>
</dbReference>
<proteinExistence type="inferred from homology"/>
<dbReference type="Gene3D" id="3.40.605.10">
    <property type="entry name" value="Aldehyde Dehydrogenase, Chain A, domain 1"/>
    <property type="match status" value="1"/>
</dbReference>
<dbReference type="NCBIfam" id="NF008868">
    <property type="entry name" value="PRK11903.1"/>
    <property type="match status" value="1"/>
</dbReference>
<dbReference type="Proteomes" id="UP000599074">
    <property type="component" value="Unassembled WGS sequence"/>
</dbReference>
<dbReference type="PANTHER" id="PTHR43111">
    <property type="entry name" value="ALDEHYDE DEHYDROGENASE B-RELATED"/>
    <property type="match status" value="1"/>
</dbReference>
<dbReference type="EMBL" id="BOON01000033">
    <property type="protein sequence ID" value="GII24026.1"/>
    <property type="molecule type" value="Genomic_DNA"/>
</dbReference>
<comment type="caution">
    <text evidence="5">The sequence shown here is derived from an EMBL/GenBank/DDBJ whole genome shotgun (WGS) entry which is preliminary data.</text>
</comment>
<dbReference type="Gene3D" id="3.40.309.10">
    <property type="entry name" value="Aldehyde Dehydrogenase, Chain A, domain 2"/>
    <property type="match status" value="1"/>
</dbReference>
<dbReference type="InterPro" id="IPR016162">
    <property type="entry name" value="Ald_DH_N"/>
</dbReference>
<reference evidence="5" key="1">
    <citation type="submission" date="2021-01" db="EMBL/GenBank/DDBJ databases">
        <title>Whole genome shotgun sequence of Planosporangium mesophilum NBRC 109066.</title>
        <authorList>
            <person name="Komaki H."/>
            <person name="Tamura T."/>
        </authorList>
    </citation>
    <scope>NUCLEOTIDE SEQUENCE</scope>
    <source>
        <strain evidence="5">NBRC 109066</strain>
    </source>
</reference>
<evidence type="ECO:0000256" key="2">
    <source>
        <dbReference type="ARBA" id="ARBA00023002"/>
    </source>
</evidence>
<dbReference type="RefSeq" id="WP_203935718.1">
    <property type="nucleotide sequence ID" value="NZ_BOON01000033.1"/>
</dbReference>
<gene>
    <name evidence="5" type="primary">paaZ</name>
    <name evidence="5" type="ORF">Pme01_36230</name>
</gene>
<evidence type="ECO:0000259" key="4">
    <source>
        <dbReference type="Pfam" id="PF00171"/>
    </source>
</evidence>
<comment type="similarity">
    <text evidence="1">Belongs to the aldehyde dehydrogenase family.</text>
</comment>
<feature type="region of interest" description="Disordered" evidence="3">
    <location>
        <begin position="462"/>
        <end position="490"/>
    </location>
</feature>
<dbReference type="Pfam" id="PF00171">
    <property type="entry name" value="Aldedh"/>
    <property type="match status" value="1"/>
</dbReference>
<keyword evidence="6" id="KW-1185">Reference proteome</keyword>
<feature type="domain" description="Aldehyde dehydrogenase" evidence="4">
    <location>
        <begin position="23"/>
        <end position="444"/>
    </location>
</feature>
<dbReference type="InterPro" id="IPR016161">
    <property type="entry name" value="Ald_DH/histidinol_DH"/>
</dbReference>
<dbReference type="SUPFAM" id="SSF53720">
    <property type="entry name" value="ALDH-like"/>
    <property type="match status" value="1"/>
</dbReference>
<protein>
    <submittedName>
        <fullName evidence="5">Bifunctional aldehyde dehydrogenase/enoyl-CoA hydratase</fullName>
    </submittedName>
</protein>
<evidence type="ECO:0000313" key="6">
    <source>
        <dbReference type="Proteomes" id="UP000599074"/>
    </source>
</evidence>
<dbReference type="InterPro" id="IPR016163">
    <property type="entry name" value="Ald_DH_C"/>
</dbReference>
<dbReference type="InterPro" id="IPR015590">
    <property type="entry name" value="Aldehyde_DH_dom"/>
</dbReference>
<keyword evidence="2" id="KW-0560">Oxidoreductase</keyword>
<dbReference type="NCBIfam" id="TIGR02278">
    <property type="entry name" value="PaaN-DH"/>
    <property type="match status" value="1"/>
</dbReference>
<evidence type="ECO:0000313" key="5">
    <source>
        <dbReference type="EMBL" id="GII24026.1"/>
    </source>
</evidence>
<evidence type="ECO:0000256" key="3">
    <source>
        <dbReference type="SAM" id="MobiDB-lite"/>
    </source>
</evidence>
<sequence length="529" mass="54091">MSIETLPSYLCGAWRGGAGEGTPIADAVTGATVTRVSSEGLDLAGAVAYARGTGLAGLGELTFPQRAAALKAVAQALQERKQELYDLSARAGATRRDAAVDVDGGIGTALVYASLGRKGLPDSTLIVEDDPVPLGKGGTFAGRHILTTPRGIALQINAFNFPVWGMLEKFAPALLAGVPTIVKPATPTAYIAAHAVRIIAESGALPPGAIQLVSGSIPGVFDLLGGQDHIGFTGSAATAARLRCDPAVTHRSARFNAEADSLNCSILGPDAVPGQPEFELFADALVTEMTVKAGQKCTAIRRALVTANLIDAVSQAVEARLAKVVVGAPGAPGVTMGALVGLAQREDVRAAAARLASAGTTVYGDPNSVDVVGADAERGAFLSPLLLRVDDPARPEPHEVEAFGPVSTLLPYRGVGDLLDTVARGEGSLAGSVVSYDGDFVREVVLGAAAHHGRILVLDRDSAGESTGHGTPMPQLVHGGPGRAGGGEEEGGLRAVHAHLQRTAIQGGPAVLEAITTIHEQRNVEGEQR</sequence>
<accession>A0A8J3TEJ8</accession>
<organism evidence="5 6">
    <name type="scientific">Planosporangium mesophilum</name>
    <dbReference type="NCBI Taxonomy" id="689768"/>
    <lineage>
        <taxon>Bacteria</taxon>
        <taxon>Bacillati</taxon>
        <taxon>Actinomycetota</taxon>
        <taxon>Actinomycetes</taxon>
        <taxon>Micromonosporales</taxon>
        <taxon>Micromonosporaceae</taxon>
        <taxon>Planosporangium</taxon>
    </lineage>
</organism>
<dbReference type="CDD" id="cd07128">
    <property type="entry name" value="ALDH_MaoC-N"/>
    <property type="match status" value="1"/>
</dbReference>
<dbReference type="PANTHER" id="PTHR43111:SF1">
    <property type="entry name" value="ALDEHYDE DEHYDROGENASE B-RELATED"/>
    <property type="match status" value="1"/>
</dbReference>